<sequence length="78" mass="9460">MTTEQFEHLVFRLSNTCFVRHWMNWKQREEPPYYMAFVLVDWQSQPLLPYAGDLERYGPHTTEPLGNHTVFIFERTQP</sequence>
<evidence type="ECO:0000313" key="1">
    <source>
        <dbReference type="EMBL" id="GAA4391700.1"/>
    </source>
</evidence>
<dbReference type="RefSeq" id="WP_345227314.1">
    <property type="nucleotide sequence ID" value="NZ_BAABHA010000015.1"/>
</dbReference>
<comment type="caution">
    <text evidence="1">The sequence shown here is derived from an EMBL/GenBank/DDBJ whole genome shotgun (WGS) entry which is preliminary data.</text>
</comment>
<keyword evidence="2" id="KW-1185">Reference proteome</keyword>
<name>A0ABP8JJA3_9BACT</name>
<gene>
    <name evidence="1" type="ORF">GCM10023186_41260</name>
</gene>
<evidence type="ECO:0000313" key="2">
    <source>
        <dbReference type="Proteomes" id="UP001500454"/>
    </source>
</evidence>
<dbReference type="EMBL" id="BAABHA010000015">
    <property type="protein sequence ID" value="GAA4391700.1"/>
    <property type="molecule type" value="Genomic_DNA"/>
</dbReference>
<accession>A0ABP8JJA3</accession>
<organism evidence="1 2">
    <name type="scientific">Hymenobacter koreensis</name>
    <dbReference type="NCBI Taxonomy" id="1084523"/>
    <lineage>
        <taxon>Bacteria</taxon>
        <taxon>Pseudomonadati</taxon>
        <taxon>Bacteroidota</taxon>
        <taxon>Cytophagia</taxon>
        <taxon>Cytophagales</taxon>
        <taxon>Hymenobacteraceae</taxon>
        <taxon>Hymenobacter</taxon>
    </lineage>
</organism>
<protein>
    <submittedName>
        <fullName evidence="1">Uncharacterized protein</fullName>
    </submittedName>
</protein>
<dbReference type="Proteomes" id="UP001500454">
    <property type="component" value="Unassembled WGS sequence"/>
</dbReference>
<reference evidence="2" key="1">
    <citation type="journal article" date="2019" name="Int. J. Syst. Evol. Microbiol.">
        <title>The Global Catalogue of Microorganisms (GCM) 10K type strain sequencing project: providing services to taxonomists for standard genome sequencing and annotation.</title>
        <authorList>
            <consortium name="The Broad Institute Genomics Platform"/>
            <consortium name="The Broad Institute Genome Sequencing Center for Infectious Disease"/>
            <person name="Wu L."/>
            <person name="Ma J."/>
        </authorList>
    </citation>
    <scope>NUCLEOTIDE SEQUENCE [LARGE SCALE GENOMIC DNA]</scope>
    <source>
        <strain evidence="2">JCM 17924</strain>
    </source>
</reference>
<proteinExistence type="predicted"/>